<accession>A0A7R9FKZ6</accession>
<gene>
    <name evidence="1" type="ORF">TTEB3V08_LOCUS3341</name>
</gene>
<dbReference type="AlphaFoldDB" id="A0A7R9FKZ6"/>
<reference evidence="1" key="1">
    <citation type="submission" date="2020-11" db="EMBL/GenBank/DDBJ databases">
        <authorList>
            <person name="Tran Van P."/>
        </authorList>
    </citation>
    <scope>NUCLEOTIDE SEQUENCE</scope>
</reference>
<organism evidence="1">
    <name type="scientific">Timema tahoe</name>
    <dbReference type="NCBI Taxonomy" id="61484"/>
    <lineage>
        <taxon>Eukaryota</taxon>
        <taxon>Metazoa</taxon>
        <taxon>Ecdysozoa</taxon>
        <taxon>Arthropoda</taxon>
        <taxon>Hexapoda</taxon>
        <taxon>Insecta</taxon>
        <taxon>Pterygota</taxon>
        <taxon>Neoptera</taxon>
        <taxon>Polyneoptera</taxon>
        <taxon>Phasmatodea</taxon>
        <taxon>Timematodea</taxon>
        <taxon>Timematoidea</taxon>
        <taxon>Timematidae</taxon>
        <taxon>Timema</taxon>
    </lineage>
</organism>
<evidence type="ECO:0000313" key="1">
    <source>
        <dbReference type="EMBL" id="CAD7455261.1"/>
    </source>
</evidence>
<sequence>MNEASPCTWDDLWIAVPASIPVFRNVLNSQKEVLIAATDGVSIVHLFLSEVFNTAYEVVNVVLLWRQESLHLNKLQNIDTAILFRDMERYHRHWVLTKHTPAPDVRQLEGMNFDKITTFQSKQHNSFQPDMFEIVAKSQQENAGDTFVCFPCWWIQVVSIDKKRADSFTGRIPG</sequence>
<protein>
    <submittedName>
        <fullName evidence="1">Uncharacterized protein</fullName>
    </submittedName>
</protein>
<name>A0A7R9FKZ6_9NEOP</name>
<proteinExistence type="predicted"/>
<dbReference type="EMBL" id="OE000861">
    <property type="protein sequence ID" value="CAD7455261.1"/>
    <property type="molecule type" value="Genomic_DNA"/>
</dbReference>